<gene>
    <name evidence="4" type="ORF">K469DRAFT_746157</name>
</gene>
<dbReference type="Pfam" id="PF01926">
    <property type="entry name" value="MMR_HSR1"/>
    <property type="match status" value="1"/>
</dbReference>
<proteinExistence type="predicted"/>
<feature type="compositionally biased region" description="Polar residues" evidence="2">
    <location>
        <begin position="284"/>
        <end position="310"/>
    </location>
</feature>
<name>A0A6A6EJY3_9PEZI</name>
<feature type="compositionally biased region" description="Acidic residues" evidence="2">
    <location>
        <begin position="1"/>
        <end position="11"/>
    </location>
</feature>
<evidence type="ECO:0000256" key="2">
    <source>
        <dbReference type="SAM" id="MobiDB-lite"/>
    </source>
</evidence>
<accession>A0A6A6EJY3</accession>
<evidence type="ECO:0000256" key="1">
    <source>
        <dbReference type="SAM" id="Coils"/>
    </source>
</evidence>
<dbReference type="OrthoDB" id="8954335at2759"/>
<dbReference type="InterPro" id="IPR027417">
    <property type="entry name" value="P-loop_NTPase"/>
</dbReference>
<organism evidence="4 5">
    <name type="scientific">Zopfia rhizophila CBS 207.26</name>
    <dbReference type="NCBI Taxonomy" id="1314779"/>
    <lineage>
        <taxon>Eukaryota</taxon>
        <taxon>Fungi</taxon>
        <taxon>Dikarya</taxon>
        <taxon>Ascomycota</taxon>
        <taxon>Pezizomycotina</taxon>
        <taxon>Dothideomycetes</taxon>
        <taxon>Dothideomycetes incertae sedis</taxon>
        <taxon>Zopfiaceae</taxon>
        <taxon>Zopfia</taxon>
    </lineage>
</organism>
<dbReference type="AlphaFoldDB" id="A0A6A6EJY3"/>
<feature type="compositionally biased region" description="Polar residues" evidence="2">
    <location>
        <begin position="117"/>
        <end position="126"/>
    </location>
</feature>
<feature type="compositionally biased region" description="Polar residues" evidence="2">
    <location>
        <begin position="248"/>
        <end position="258"/>
    </location>
</feature>
<feature type="coiled-coil region" evidence="1">
    <location>
        <begin position="614"/>
        <end position="641"/>
    </location>
</feature>
<dbReference type="SUPFAM" id="SSF52540">
    <property type="entry name" value="P-loop containing nucleoside triphosphate hydrolases"/>
    <property type="match status" value="1"/>
</dbReference>
<evidence type="ECO:0000259" key="3">
    <source>
        <dbReference type="Pfam" id="PF01926"/>
    </source>
</evidence>
<feature type="domain" description="G" evidence="3">
    <location>
        <begin position="360"/>
        <end position="433"/>
    </location>
</feature>
<dbReference type="Proteomes" id="UP000800200">
    <property type="component" value="Unassembled WGS sequence"/>
</dbReference>
<feature type="compositionally biased region" description="Basic and acidic residues" evidence="2">
    <location>
        <begin position="127"/>
        <end position="137"/>
    </location>
</feature>
<evidence type="ECO:0000313" key="5">
    <source>
        <dbReference type="Proteomes" id="UP000800200"/>
    </source>
</evidence>
<dbReference type="CDD" id="cd00882">
    <property type="entry name" value="Ras_like_GTPase"/>
    <property type="match status" value="1"/>
</dbReference>
<dbReference type="Gene3D" id="3.40.50.300">
    <property type="entry name" value="P-loop containing nucleotide triphosphate hydrolases"/>
    <property type="match status" value="1"/>
</dbReference>
<feature type="region of interest" description="Disordered" evidence="2">
    <location>
        <begin position="1"/>
        <end position="37"/>
    </location>
</feature>
<keyword evidence="1" id="KW-0175">Coiled coil</keyword>
<dbReference type="GO" id="GO:0005525">
    <property type="term" value="F:GTP binding"/>
    <property type="evidence" value="ECO:0007669"/>
    <property type="project" value="InterPro"/>
</dbReference>
<keyword evidence="5" id="KW-1185">Reference proteome</keyword>
<dbReference type="EMBL" id="ML994616">
    <property type="protein sequence ID" value="KAF2191641.1"/>
    <property type="molecule type" value="Genomic_DNA"/>
</dbReference>
<reference evidence="4" key="1">
    <citation type="journal article" date="2020" name="Stud. Mycol.">
        <title>101 Dothideomycetes genomes: a test case for predicting lifestyles and emergence of pathogens.</title>
        <authorList>
            <person name="Haridas S."/>
            <person name="Albert R."/>
            <person name="Binder M."/>
            <person name="Bloem J."/>
            <person name="Labutti K."/>
            <person name="Salamov A."/>
            <person name="Andreopoulos B."/>
            <person name="Baker S."/>
            <person name="Barry K."/>
            <person name="Bills G."/>
            <person name="Bluhm B."/>
            <person name="Cannon C."/>
            <person name="Castanera R."/>
            <person name="Culley D."/>
            <person name="Daum C."/>
            <person name="Ezra D."/>
            <person name="Gonzalez J."/>
            <person name="Henrissat B."/>
            <person name="Kuo A."/>
            <person name="Liang C."/>
            <person name="Lipzen A."/>
            <person name="Lutzoni F."/>
            <person name="Magnuson J."/>
            <person name="Mondo S."/>
            <person name="Nolan M."/>
            <person name="Ohm R."/>
            <person name="Pangilinan J."/>
            <person name="Park H.-J."/>
            <person name="Ramirez L."/>
            <person name="Alfaro M."/>
            <person name="Sun H."/>
            <person name="Tritt A."/>
            <person name="Yoshinaga Y."/>
            <person name="Zwiers L.-H."/>
            <person name="Turgeon B."/>
            <person name="Goodwin S."/>
            <person name="Spatafora J."/>
            <person name="Crous P."/>
            <person name="Grigoriev I."/>
        </authorList>
    </citation>
    <scope>NUCLEOTIDE SEQUENCE</scope>
    <source>
        <strain evidence="4">CBS 207.26</strain>
    </source>
</reference>
<feature type="region of interest" description="Disordered" evidence="2">
    <location>
        <begin position="284"/>
        <end position="336"/>
    </location>
</feature>
<evidence type="ECO:0000313" key="4">
    <source>
        <dbReference type="EMBL" id="KAF2191641.1"/>
    </source>
</evidence>
<feature type="region of interest" description="Disordered" evidence="2">
    <location>
        <begin position="51"/>
        <end position="266"/>
    </location>
</feature>
<sequence>MSLEEDLDDFLSDPLSTGEEIRELDKKDDGSSGVAEGVTWVEGKDLLMKSAIARDKTKPTSNSSTSIRLPPDQKSNRGRNFSSPSPMAGQPDAKGRRDSGYTVEESTFVIPLESHQKQYATQTSKDSTNEIYHDERQPSNTARRLTGPSPLPKFGIPTSRTTSVPRANPPANGPKADPFKHLLSLDQPLESKGLTTERLPHNANSMHGRTPISPYSTKTAETAPPKKRTPPRPPPKPKSLSSPTMPSQQFSPSKTPQPHHSDQISADIPRSASATTRQFNLLVSPSSLSQSTGRHANEMSASQRQRQSVSLPLASFTSNSPSPPVSPSSDTGLPAQANPFASLLQSRKGQLSLERDEVYIVVMGPSGSGKTSFINMLLGSHPSPEQSTLAGGTRELHSFRLFHKGAGVRLLDTPGFDGAESAERIFHAISSHLDSYLMKTGPRSVPVLMLFLHQISNPRMQGSALRSLQKLKEILRPGSHKQFVLGTTGWSEVSRLGLQVGDARVEELITKKEFWGEMIEKGADAVRIPEEYEAAKIMLDGLIRKARNTQMDRLMLREYSVNKPNLREEVKNKFHAARTRTQEQKPLVQDSGIQQLQAEIGAPETTGYYDKSVELAMQLELEELKLQEENAKQEIASLALIRAEMEAAKEAPYEQAEERQRENEAFEERSLLLLQSLSSSGVRCKLSPWADAYWLVCNHCRRNVGVNSFYECQKCYTDTSVGRFILCRRCYKYDETCDFPAHRPDMKKSCLKAPDDDCRRVRRPFRPGDEPYCDICEDELDIVYLHCCECDDDDFDMCANCATSGDTCYDEDHVLEIVRLGKI</sequence>
<dbReference type="InterPro" id="IPR006073">
    <property type="entry name" value="GTP-bd"/>
</dbReference>
<protein>
    <recommendedName>
        <fullName evidence="3">G domain-containing protein</fullName>
    </recommendedName>
</protein>
<feature type="compositionally biased region" description="Basic and acidic residues" evidence="2">
    <location>
        <begin position="19"/>
        <end position="30"/>
    </location>
</feature>
<feature type="compositionally biased region" description="Low complexity" evidence="2">
    <location>
        <begin position="238"/>
        <end position="247"/>
    </location>
</feature>